<dbReference type="RefSeq" id="WP_185059035.1">
    <property type="nucleotide sequence ID" value="NZ_BAABJP010000015.1"/>
</dbReference>
<dbReference type="EMBL" id="BAABJP010000015">
    <property type="protein sequence ID" value="GAA5158771.1"/>
    <property type="molecule type" value="Genomic_DNA"/>
</dbReference>
<comment type="caution">
    <text evidence="2">The sequence shown here is derived from an EMBL/GenBank/DDBJ whole genome shotgun (WGS) entry which is preliminary data.</text>
</comment>
<keyword evidence="3" id="KW-1185">Reference proteome</keyword>
<feature type="compositionally biased region" description="Basic and acidic residues" evidence="1">
    <location>
        <begin position="50"/>
        <end position="60"/>
    </location>
</feature>
<accession>A0ABP9Q8V7</accession>
<gene>
    <name evidence="2" type="ORF">GCM10023321_38970</name>
</gene>
<organism evidence="2 3">
    <name type="scientific">Pseudonocardia eucalypti</name>
    <dbReference type="NCBI Taxonomy" id="648755"/>
    <lineage>
        <taxon>Bacteria</taxon>
        <taxon>Bacillati</taxon>
        <taxon>Actinomycetota</taxon>
        <taxon>Actinomycetes</taxon>
        <taxon>Pseudonocardiales</taxon>
        <taxon>Pseudonocardiaceae</taxon>
        <taxon>Pseudonocardia</taxon>
    </lineage>
</organism>
<sequence length="94" mass="9951">MTAVQAAFDGQLILGDVWLVGSVCEDELIIRAAARADPSPALFEPAPLLDRTRTPHRETVTSHNPHHVRRPGLLCGVGVTGGKMPGGFGVELLS</sequence>
<proteinExistence type="predicted"/>
<dbReference type="Proteomes" id="UP001428817">
    <property type="component" value="Unassembled WGS sequence"/>
</dbReference>
<evidence type="ECO:0000313" key="2">
    <source>
        <dbReference type="EMBL" id="GAA5158771.1"/>
    </source>
</evidence>
<evidence type="ECO:0000256" key="1">
    <source>
        <dbReference type="SAM" id="MobiDB-lite"/>
    </source>
</evidence>
<name>A0ABP9Q8V7_9PSEU</name>
<reference evidence="3" key="1">
    <citation type="journal article" date="2019" name="Int. J. Syst. Evol. Microbiol.">
        <title>The Global Catalogue of Microorganisms (GCM) 10K type strain sequencing project: providing services to taxonomists for standard genome sequencing and annotation.</title>
        <authorList>
            <consortium name="The Broad Institute Genomics Platform"/>
            <consortium name="The Broad Institute Genome Sequencing Center for Infectious Disease"/>
            <person name="Wu L."/>
            <person name="Ma J."/>
        </authorList>
    </citation>
    <scope>NUCLEOTIDE SEQUENCE [LARGE SCALE GENOMIC DNA]</scope>
    <source>
        <strain evidence="3">JCM 18303</strain>
    </source>
</reference>
<feature type="region of interest" description="Disordered" evidence="1">
    <location>
        <begin position="43"/>
        <end position="67"/>
    </location>
</feature>
<evidence type="ECO:0000313" key="3">
    <source>
        <dbReference type="Proteomes" id="UP001428817"/>
    </source>
</evidence>
<protein>
    <submittedName>
        <fullName evidence="2">Uncharacterized protein</fullName>
    </submittedName>
</protein>